<feature type="signal peptide" evidence="4">
    <location>
        <begin position="1"/>
        <end position="26"/>
    </location>
</feature>
<dbReference type="Pfam" id="PF02839">
    <property type="entry name" value="CBM_5_12"/>
    <property type="match status" value="1"/>
</dbReference>
<dbReference type="InterPro" id="IPR003610">
    <property type="entry name" value="CBM5/12"/>
</dbReference>
<dbReference type="InterPro" id="IPR017850">
    <property type="entry name" value="Alkaline_phosphatase_core_sf"/>
</dbReference>
<evidence type="ECO:0000256" key="1">
    <source>
        <dbReference type="ARBA" id="ARBA00022801"/>
    </source>
</evidence>
<evidence type="ECO:0000313" key="6">
    <source>
        <dbReference type="EMBL" id="MBL1083789.1"/>
    </source>
</evidence>
<feature type="chain" id="PRO_5037047664" evidence="4">
    <location>
        <begin position="27"/>
        <end position="381"/>
    </location>
</feature>
<sequence length="381" mass="40269">MRKSTVLAITALCGSLAGLLIANAQADEGSPKTGLPSPDHVVVAVFENHAYSQILGSRDAPYFNELAKDGAELTQSYAITHPSQPNYFAMFSGSTQKITDDSCYSPGFSTEPNLASELIAAGKTWGSYNEGLPEEGDTTCQQGRYARKHNPWFAFSNVPTTTAHTLDDFPTDFTRLPQVSFVVPDLCNDMHDCSVTTGDGWLKEKLGAYAAWAKTHNSLLVVTFDEDNRLAGNRIPTIVYGEPVEAGSTSDTTYNHYDLLRTIEDMYGLDHAGSAADAAGITGIWNTRGPAPAPATIVPGTPSGGTSPGTPGSGGTSSGNSGGPIGGSGICATPAWVQETIYTSGNVVSRNGRVWRAKWWTRGNEPGGPTAYGAWEDEGAC</sequence>
<keyword evidence="1" id="KW-0378">Hydrolase</keyword>
<dbReference type="GO" id="GO:0004553">
    <property type="term" value="F:hydrolase activity, hydrolyzing O-glycosyl compounds"/>
    <property type="evidence" value="ECO:0007669"/>
    <property type="project" value="InterPro"/>
</dbReference>
<dbReference type="SMART" id="SM00495">
    <property type="entry name" value="ChtBD3"/>
    <property type="match status" value="1"/>
</dbReference>
<keyword evidence="2" id="KW-0843">Virulence</keyword>
<evidence type="ECO:0000313" key="7">
    <source>
        <dbReference type="Proteomes" id="UP000661858"/>
    </source>
</evidence>
<comment type="caution">
    <text evidence="6">The sequence shown here is derived from an EMBL/GenBank/DDBJ whole genome shotgun (WGS) entry which is preliminary data.</text>
</comment>
<keyword evidence="7" id="KW-1185">Reference proteome</keyword>
<dbReference type="SUPFAM" id="SSF53649">
    <property type="entry name" value="Alkaline phosphatase-like"/>
    <property type="match status" value="1"/>
</dbReference>
<accession>A0A937EKT7</accession>
<evidence type="ECO:0000256" key="3">
    <source>
        <dbReference type="SAM" id="MobiDB-lite"/>
    </source>
</evidence>
<dbReference type="GO" id="GO:0030246">
    <property type="term" value="F:carbohydrate binding"/>
    <property type="evidence" value="ECO:0007669"/>
    <property type="project" value="InterPro"/>
</dbReference>
<dbReference type="GO" id="GO:0005975">
    <property type="term" value="P:carbohydrate metabolic process"/>
    <property type="evidence" value="ECO:0007669"/>
    <property type="project" value="InterPro"/>
</dbReference>
<dbReference type="EMBL" id="JAERRK010000007">
    <property type="protein sequence ID" value="MBL1083789.1"/>
    <property type="molecule type" value="Genomic_DNA"/>
</dbReference>
<dbReference type="Pfam" id="PF04185">
    <property type="entry name" value="Phosphoesterase"/>
    <property type="match status" value="1"/>
</dbReference>
<feature type="region of interest" description="Disordered" evidence="3">
    <location>
        <begin position="290"/>
        <end position="326"/>
    </location>
</feature>
<dbReference type="PANTHER" id="PTHR31956">
    <property type="entry name" value="NON-SPECIFIC PHOSPHOLIPASE C4-RELATED"/>
    <property type="match status" value="1"/>
</dbReference>
<dbReference type="InterPro" id="IPR007312">
    <property type="entry name" value="Phosphoesterase"/>
</dbReference>
<name>A0A937EKT7_9ACTN</name>
<evidence type="ECO:0000259" key="5">
    <source>
        <dbReference type="SMART" id="SM00495"/>
    </source>
</evidence>
<gene>
    <name evidence="6" type="ORF">JK359_17745</name>
</gene>
<dbReference type="Gene3D" id="2.10.10.20">
    <property type="entry name" value="Carbohydrate-binding module superfamily 5/12"/>
    <property type="match status" value="1"/>
</dbReference>
<dbReference type="GO" id="GO:0042578">
    <property type="term" value="F:phosphoric ester hydrolase activity"/>
    <property type="evidence" value="ECO:0007669"/>
    <property type="project" value="UniProtKB-ARBA"/>
</dbReference>
<dbReference type="GO" id="GO:0005576">
    <property type="term" value="C:extracellular region"/>
    <property type="evidence" value="ECO:0007669"/>
    <property type="project" value="InterPro"/>
</dbReference>
<dbReference type="SUPFAM" id="SSF51055">
    <property type="entry name" value="Carbohydrate binding domain"/>
    <property type="match status" value="1"/>
</dbReference>
<feature type="compositionally biased region" description="Gly residues" evidence="3">
    <location>
        <begin position="302"/>
        <end position="326"/>
    </location>
</feature>
<reference evidence="6" key="1">
    <citation type="submission" date="2021-01" db="EMBL/GenBank/DDBJ databases">
        <title>WGS of actinomycetes isolated from Thailand.</title>
        <authorList>
            <person name="Thawai C."/>
        </authorList>
    </citation>
    <scope>NUCLEOTIDE SEQUENCE</scope>
    <source>
        <strain evidence="6">RCU-197</strain>
    </source>
</reference>
<dbReference type="CDD" id="cd12215">
    <property type="entry name" value="ChiC_BD"/>
    <property type="match status" value="1"/>
</dbReference>
<dbReference type="Gene3D" id="3.40.720.10">
    <property type="entry name" value="Alkaline Phosphatase, subunit A"/>
    <property type="match status" value="1"/>
</dbReference>
<feature type="domain" description="Chitin-binding type-3" evidence="5">
    <location>
        <begin position="333"/>
        <end position="378"/>
    </location>
</feature>
<proteinExistence type="predicted"/>
<dbReference type="InterPro" id="IPR036573">
    <property type="entry name" value="CBM_sf_5/12"/>
</dbReference>
<organism evidence="6 7">
    <name type="scientific">Streptomyces actinomycinicus</name>
    <dbReference type="NCBI Taxonomy" id="1695166"/>
    <lineage>
        <taxon>Bacteria</taxon>
        <taxon>Bacillati</taxon>
        <taxon>Actinomycetota</taxon>
        <taxon>Actinomycetes</taxon>
        <taxon>Kitasatosporales</taxon>
        <taxon>Streptomycetaceae</taxon>
        <taxon>Streptomyces</taxon>
    </lineage>
</organism>
<protein>
    <submittedName>
        <fullName evidence="6">Acid phosphatase</fullName>
    </submittedName>
</protein>
<dbReference type="Proteomes" id="UP000661858">
    <property type="component" value="Unassembled WGS sequence"/>
</dbReference>
<dbReference type="PANTHER" id="PTHR31956:SF1">
    <property type="entry name" value="NON-SPECIFIC PHOSPHOLIPASE C1"/>
    <property type="match status" value="1"/>
</dbReference>
<keyword evidence="4" id="KW-0732">Signal</keyword>
<evidence type="ECO:0000256" key="4">
    <source>
        <dbReference type="SAM" id="SignalP"/>
    </source>
</evidence>
<evidence type="ECO:0000256" key="2">
    <source>
        <dbReference type="ARBA" id="ARBA00023026"/>
    </source>
</evidence>
<dbReference type="AlphaFoldDB" id="A0A937EKT7"/>